<accession>A0A4V3EAY8</accession>
<dbReference type="OrthoDB" id="9757939at2"/>
<evidence type="ECO:0000259" key="1">
    <source>
        <dbReference type="Pfam" id="PF07944"/>
    </source>
</evidence>
<dbReference type="GO" id="GO:0005975">
    <property type="term" value="P:carbohydrate metabolic process"/>
    <property type="evidence" value="ECO:0007669"/>
    <property type="project" value="InterPro"/>
</dbReference>
<comment type="caution">
    <text evidence="4">The sequence shown here is derived from an EMBL/GenBank/DDBJ whole genome shotgun (WGS) entry which is preliminary data.</text>
</comment>
<dbReference type="SUPFAM" id="SSF48208">
    <property type="entry name" value="Six-hairpin glycosidases"/>
    <property type="match status" value="1"/>
</dbReference>
<evidence type="ECO:0000259" key="3">
    <source>
        <dbReference type="Pfam" id="PF20737"/>
    </source>
</evidence>
<gene>
    <name evidence="4" type="ORF">CLV52_0158</name>
</gene>
<feature type="domain" description="Non-reducing end beta-L-arabinofuranosidase-like GH127 catalytic" evidence="1">
    <location>
        <begin position="27"/>
        <end position="410"/>
    </location>
</feature>
<organism evidence="4 5">
    <name type="scientific">Amnibacterium kyonggiense</name>
    <dbReference type="NCBI Taxonomy" id="595671"/>
    <lineage>
        <taxon>Bacteria</taxon>
        <taxon>Bacillati</taxon>
        <taxon>Actinomycetota</taxon>
        <taxon>Actinomycetes</taxon>
        <taxon>Micrococcales</taxon>
        <taxon>Microbacteriaceae</taxon>
        <taxon>Amnibacterium</taxon>
    </lineage>
</organism>
<evidence type="ECO:0008006" key="6">
    <source>
        <dbReference type="Google" id="ProtNLM"/>
    </source>
</evidence>
<feature type="domain" description="Non-reducing end beta-L-arabinofuranosidase-like GH127 middle" evidence="2">
    <location>
        <begin position="426"/>
        <end position="508"/>
    </location>
</feature>
<keyword evidence="5" id="KW-1185">Reference proteome</keyword>
<dbReference type="Pfam" id="PF20736">
    <property type="entry name" value="Glyco_hydro127M"/>
    <property type="match status" value="1"/>
</dbReference>
<dbReference type="Pfam" id="PF20737">
    <property type="entry name" value="Glyco_hydro127C"/>
    <property type="match status" value="1"/>
</dbReference>
<dbReference type="InterPro" id="IPR049174">
    <property type="entry name" value="Beta-AFase-like"/>
</dbReference>
<dbReference type="Pfam" id="PF07944">
    <property type="entry name" value="Beta-AFase-like_GH127_cat"/>
    <property type="match status" value="1"/>
</dbReference>
<dbReference type="AlphaFoldDB" id="A0A4V3EAY8"/>
<sequence>MTTTVSGPLAPTAGSATMLHPVGLEGVAIRGGFWGERLAVNAATSIPQGWERLHAAGNVANLEAAARGEGETRGEIFADSDVYKWLEAAAWEIARTGDEVLLRQQRELTAKVAAAQEEDGYLHTIVRLRGMPRYTELGWTHEHYCAGHLIQAAVAQRRGTGDTGLLDVAVRLADHLVRTFGPRASHALDGHPVIETALVELFRETGTAAYLDLAAWFVDARGRSTIGDHARDANYFSDRVPVRETTTPEGHAVRAVYLAEGAADVAVERGDADLLAALERQFAAMAATKQYLTGGLGSRWEGEAFGDPYELPSDRAYAESCAAIGGVQWAQRMLLATGDESYADQVERMLLNGVLPGVSLAGGEYFYVNALQVRGDAVPDDDRNPVNGRLGWFQTACCPPNIMRTLSSLGAYVATTASVDDVPALQLQQYVHGSVAAAGFALDVETDHPRDGRVLVRVREAPEGEAELGLRVPAWAVGATLDGEPVEAGLARIRRTWAPGDEVELVLPFAPRVVHPNDRIDALRGSVAIEAGPLVYAVEQVDLGDGAPVDDLRIDLDEPLLVGESDARLGVPTLLASGRIHRHGPDPYPGAVDAVAAGPVAIRAVPYFAWANRSVGAMRVWIPTD</sequence>
<evidence type="ECO:0000313" key="4">
    <source>
        <dbReference type="EMBL" id="TDS79624.1"/>
    </source>
</evidence>
<evidence type="ECO:0000313" key="5">
    <source>
        <dbReference type="Proteomes" id="UP000295344"/>
    </source>
</evidence>
<dbReference type="PANTHER" id="PTHR43465">
    <property type="entry name" value="DUF1680 DOMAIN PROTEIN (AFU_ORTHOLOGUE AFUA_1G08910)"/>
    <property type="match status" value="1"/>
</dbReference>
<reference evidence="4 5" key="1">
    <citation type="submission" date="2019-03" db="EMBL/GenBank/DDBJ databases">
        <title>Genomic Encyclopedia of Archaeal and Bacterial Type Strains, Phase II (KMG-II): from individual species to whole genera.</title>
        <authorList>
            <person name="Goeker M."/>
        </authorList>
    </citation>
    <scope>NUCLEOTIDE SEQUENCE [LARGE SCALE GENOMIC DNA]</scope>
    <source>
        <strain evidence="4 5">DSM 24782</strain>
    </source>
</reference>
<dbReference type="InterPro" id="IPR049046">
    <property type="entry name" value="Beta-AFase-like_GH127_middle"/>
</dbReference>
<name>A0A4V3EAY8_9MICO</name>
<feature type="domain" description="Non-reducing end beta-L-arabinofuranosidase-like GH127 C-terminal" evidence="3">
    <location>
        <begin position="511"/>
        <end position="623"/>
    </location>
</feature>
<proteinExistence type="predicted"/>
<dbReference type="InterPro" id="IPR008928">
    <property type="entry name" value="6-hairpin_glycosidase_sf"/>
</dbReference>
<dbReference type="InterPro" id="IPR012878">
    <property type="entry name" value="Beta-AFase-like_GH127_cat"/>
</dbReference>
<dbReference type="EMBL" id="SOAM01000001">
    <property type="protein sequence ID" value="TDS79624.1"/>
    <property type="molecule type" value="Genomic_DNA"/>
</dbReference>
<protein>
    <recommendedName>
        <fullName evidence="6">Glycoside hydrolase family 127 protein</fullName>
    </recommendedName>
</protein>
<dbReference type="InterPro" id="IPR049049">
    <property type="entry name" value="Beta-AFase-like_GH127_C"/>
</dbReference>
<dbReference type="PANTHER" id="PTHR43465:SF2">
    <property type="entry name" value="DUF1680 DOMAIN PROTEIN (AFU_ORTHOLOGUE AFUA_1G08910)"/>
    <property type="match status" value="1"/>
</dbReference>
<dbReference type="Proteomes" id="UP000295344">
    <property type="component" value="Unassembled WGS sequence"/>
</dbReference>
<evidence type="ECO:0000259" key="2">
    <source>
        <dbReference type="Pfam" id="PF20736"/>
    </source>
</evidence>